<comment type="caution">
    <text evidence="1">The sequence shown here is derived from an EMBL/GenBank/DDBJ whole genome shotgun (WGS) entry which is preliminary data.</text>
</comment>
<accession>A0A138AE64</accession>
<gene>
    <name evidence="1" type="ORF">AXK60_08480</name>
</gene>
<dbReference type="RefSeq" id="WP_068571576.1">
    <property type="nucleotide sequence ID" value="NZ_LSRF01000044.1"/>
</dbReference>
<dbReference type="EMBL" id="LSRF01000044">
    <property type="protein sequence ID" value="KXP08700.1"/>
    <property type="molecule type" value="Genomic_DNA"/>
</dbReference>
<proteinExistence type="predicted"/>
<name>A0A138AE64_9ACTN</name>
<protein>
    <submittedName>
        <fullName evidence="1">Uncharacterized protein</fullName>
    </submittedName>
</protein>
<dbReference type="Proteomes" id="UP000070258">
    <property type="component" value="Unassembled WGS sequence"/>
</dbReference>
<evidence type="ECO:0000313" key="2">
    <source>
        <dbReference type="Proteomes" id="UP000070258"/>
    </source>
</evidence>
<dbReference type="OrthoDB" id="4639937at2"/>
<dbReference type="AlphaFoldDB" id="A0A138AE64"/>
<organism evidence="1 2">
    <name type="scientific">Tsukamurella pseudospumae</name>
    <dbReference type="NCBI Taxonomy" id="239498"/>
    <lineage>
        <taxon>Bacteria</taxon>
        <taxon>Bacillati</taxon>
        <taxon>Actinomycetota</taxon>
        <taxon>Actinomycetes</taxon>
        <taxon>Mycobacteriales</taxon>
        <taxon>Tsukamurellaceae</taxon>
        <taxon>Tsukamurella</taxon>
    </lineage>
</organism>
<dbReference type="STRING" id="239498.AXK60_08480"/>
<sequence length="86" mass="9387">MDHDELDRRAALYRVVDNAAALHRALDTLAPEAAARIGLTVADLDRISLLTSRALWSSTSDLHQRGEDELAHRVIARAAELEAGSD</sequence>
<reference evidence="2" key="1">
    <citation type="submission" date="2016-02" db="EMBL/GenBank/DDBJ databases">
        <authorList>
            <person name="Wen L."/>
            <person name="He K."/>
            <person name="Yang H."/>
        </authorList>
    </citation>
    <scope>NUCLEOTIDE SEQUENCE [LARGE SCALE GENOMIC DNA]</scope>
    <source>
        <strain evidence="2">JCM 15929</strain>
    </source>
</reference>
<evidence type="ECO:0000313" key="1">
    <source>
        <dbReference type="EMBL" id="KXP08700.1"/>
    </source>
</evidence>